<evidence type="ECO:0000256" key="2">
    <source>
        <dbReference type="SAM" id="MobiDB-lite"/>
    </source>
</evidence>
<organism evidence="4 5">
    <name type="scientific">Methermicoccus shengliensis</name>
    <dbReference type="NCBI Taxonomy" id="660064"/>
    <lineage>
        <taxon>Archaea</taxon>
        <taxon>Methanobacteriati</taxon>
        <taxon>Methanobacteriota</taxon>
        <taxon>Stenosarchaea group</taxon>
        <taxon>Methanomicrobia</taxon>
        <taxon>Methanosarcinales</taxon>
        <taxon>Methermicoccaceae</taxon>
        <taxon>Methermicoccus</taxon>
    </lineage>
</organism>
<feature type="domain" description="Protein-glutamine gamma-glutamyltransferase-like C-terminal" evidence="3">
    <location>
        <begin position="504"/>
        <end position="565"/>
    </location>
</feature>
<name>A0A832VXL2_9EURY</name>
<dbReference type="AlphaFoldDB" id="A0A832VXL2"/>
<dbReference type="Pfam" id="PF13559">
    <property type="entry name" value="DUF4129"/>
    <property type="match status" value="1"/>
</dbReference>
<reference evidence="4" key="1">
    <citation type="journal article" date="2020" name="bioRxiv">
        <title>A rank-normalized archaeal taxonomy based on genome phylogeny resolves widespread incomplete and uneven classifications.</title>
        <authorList>
            <person name="Rinke C."/>
            <person name="Chuvochina M."/>
            <person name="Mussig A.J."/>
            <person name="Chaumeil P.-A."/>
            <person name="Waite D.W."/>
            <person name="Whitman W.B."/>
            <person name="Parks D.H."/>
            <person name="Hugenholtz P."/>
        </authorList>
    </citation>
    <scope>NUCLEOTIDE SEQUENCE</scope>
    <source>
        <strain evidence="4">UBA12518</strain>
    </source>
</reference>
<evidence type="ECO:0000313" key="5">
    <source>
        <dbReference type="Proteomes" id="UP000600363"/>
    </source>
</evidence>
<feature type="compositionally biased region" description="Basic and acidic residues" evidence="2">
    <location>
        <begin position="447"/>
        <end position="457"/>
    </location>
</feature>
<feature type="region of interest" description="Disordered" evidence="2">
    <location>
        <begin position="443"/>
        <end position="472"/>
    </location>
</feature>
<accession>A0A832VXL2</accession>
<evidence type="ECO:0000259" key="3">
    <source>
        <dbReference type="Pfam" id="PF13559"/>
    </source>
</evidence>
<dbReference type="RefSeq" id="WP_084174123.1">
    <property type="nucleotide sequence ID" value="NZ_DUIH01000014.1"/>
</dbReference>
<evidence type="ECO:0000256" key="1">
    <source>
        <dbReference type="SAM" id="Coils"/>
    </source>
</evidence>
<feature type="coiled-coil region" evidence="1">
    <location>
        <begin position="171"/>
        <end position="198"/>
    </location>
</feature>
<keyword evidence="1" id="KW-0175">Coiled coil</keyword>
<dbReference type="Proteomes" id="UP000600363">
    <property type="component" value="Unassembled WGS sequence"/>
</dbReference>
<dbReference type="EMBL" id="DUIH01000014">
    <property type="protein sequence ID" value="HIH69858.1"/>
    <property type="molecule type" value="Genomic_DNA"/>
</dbReference>
<proteinExistence type="predicted"/>
<sequence>MRVLMCLMLALVLVGGMPHTLAEEYPHHVNPAEIEKSSTAELAPFQYEAINGLLLRFGFLLEDVRGRDVEGMRRHYTEFMEFYQQNSLVMGTLDPRLRTRLSELVQFVNLSTQDAQRLIGHYQRAEQYIREGRRAKAVAEVMRAIDVLNRLNESSKMLYAPEFYHYPNIEVSTHEKNIELLTELISQLHAELSTLENQAFYPTSISLSLSPEQAGFGDVLKVHGRLYYRLNDTGIQNESVSMTLQNHTYILHTKAGGFYEEELILTQYLERGTTDVHVSYIPSSVPAAPAHARKPLHVLPKPTELTLHVAPMVSMVNISGRLTCAGIPLRGLGVKIVVDRFVYVVSTNEDGTFSLNVDSSKMERGRHTVDASFEPGPLAFLPSNATGQFELTPKLIPSTTPTSSTTPTPPLYSFLGIAMVLVSLTLLWIKRERVVDFWMRRAPRAPEPPKREPHEEEPTQVEEVEEASEEEGMKRLEEDIRAIEMMAEQSPAKAVREGYLVARRFIAERAGIEDDPTLTHREFLEKLDDTEQDGPFGELAMLYELCEFSGNPPTREQAKRALELVKRIVESLS</sequence>
<evidence type="ECO:0000313" key="4">
    <source>
        <dbReference type="EMBL" id="HIH69858.1"/>
    </source>
</evidence>
<feature type="compositionally biased region" description="Acidic residues" evidence="2">
    <location>
        <begin position="458"/>
        <end position="470"/>
    </location>
</feature>
<comment type="caution">
    <text evidence="4">The sequence shown here is derived from an EMBL/GenBank/DDBJ whole genome shotgun (WGS) entry which is preliminary data.</text>
</comment>
<gene>
    <name evidence="4" type="ORF">HA299_04475</name>
</gene>
<dbReference type="InterPro" id="IPR025403">
    <property type="entry name" value="TgpA-like_C"/>
</dbReference>
<protein>
    <submittedName>
        <fullName evidence="4">DUF4129 domain-containing protein</fullName>
    </submittedName>
</protein>